<protein>
    <recommendedName>
        <fullName evidence="3">Transmembrane protein</fullName>
    </recommendedName>
</protein>
<proteinExistence type="predicted"/>
<reference evidence="1 2" key="1">
    <citation type="submission" date="2021-06" db="EMBL/GenBank/DDBJ databases">
        <title>Caerostris extrusa draft genome.</title>
        <authorList>
            <person name="Kono N."/>
            <person name="Arakawa K."/>
        </authorList>
    </citation>
    <scope>NUCLEOTIDE SEQUENCE [LARGE SCALE GENOMIC DNA]</scope>
</reference>
<dbReference type="AlphaFoldDB" id="A0AAV4XIL4"/>
<dbReference type="EMBL" id="BPLR01017738">
    <property type="protein sequence ID" value="GIY94055.1"/>
    <property type="molecule type" value="Genomic_DNA"/>
</dbReference>
<keyword evidence="2" id="KW-1185">Reference proteome</keyword>
<gene>
    <name evidence="1" type="ORF">CEXT_579391</name>
</gene>
<organism evidence="1 2">
    <name type="scientific">Caerostris extrusa</name>
    <name type="common">Bark spider</name>
    <name type="synonym">Caerostris bankana</name>
    <dbReference type="NCBI Taxonomy" id="172846"/>
    <lineage>
        <taxon>Eukaryota</taxon>
        <taxon>Metazoa</taxon>
        <taxon>Ecdysozoa</taxon>
        <taxon>Arthropoda</taxon>
        <taxon>Chelicerata</taxon>
        <taxon>Arachnida</taxon>
        <taxon>Araneae</taxon>
        <taxon>Araneomorphae</taxon>
        <taxon>Entelegynae</taxon>
        <taxon>Araneoidea</taxon>
        <taxon>Araneidae</taxon>
        <taxon>Caerostris</taxon>
    </lineage>
</organism>
<evidence type="ECO:0008006" key="3">
    <source>
        <dbReference type="Google" id="ProtNLM"/>
    </source>
</evidence>
<accession>A0AAV4XIL4</accession>
<evidence type="ECO:0000313" key="2">
    <source>
        <dbReference type="Proteomes" id="UP001054945"/>
    </source>
</evidence>
<evidence type="ECO:0000313" key="1">
    <source>
        <dbReference type="EMBL" id="GIY94055.1"/>
    </source>
</evidence>
<comment type="caution">
    <text evidence="1">The sequence shown here is derived from an EMBL/GenBank/DDBJ whole genome shotgun (WGS) entry which is preliminary data.</text>
</comment>
<dbReference type="Proteomes" id="UP001054945">
    <property type="component" value="Unassembled WGS sequence"/>
</dbReference>
<sequence>MVEPRRGWNTDLGVVAVMGLIILLFRNARKTESSSSSIFCSVFGLKKDRKWKNESSSPSILERLRVKEGLEIERMVNGNVCIGVYMVIKLMGL</sequence>
<name>A0AAV4XIL4_CAEEX</name>